<dbReference type="PANTHER" id="PTHR46630:SF1">
    <property type="entry name" value="TETRATRICOPEPTIDE REPEAT PROTEIN 29"/>
    <property type="match status" value="1"/>
</dbReference>
<gene>
    <name evidence="7" type="ORF">V9T40_013897</name>
</gene>
<reference evidence="7 8" key="1">
    <citation type="submission" date="2024-03" db="EMBL/GenBank/DDBJ databases">
        <title>Adaptation during the transition from Ophiocordyceps entomopathogen to insect associate is accompanied by gene loss and intensified selection.</title>
        <authorList>
            <person name="Ward C.M."/>
            <person name="Onetto C.A."/>
            <person name="Borneman A.R."/>
        </authorList>
    </citation>
    <scope>NUCLEOTIDE SEQUENCE [LARGE SCALE GENOMIC DNA]</scope>
    <source>
        <strain evidence="7">AWRI1</strain>
        <tissue evidence="7">Single Adult Female</tissue>
    </source>
</reference>
<evidence type="ECO:0000313" key="8">
    <source>
        <dbReference type="Proteomes" id="UP001367676"/>
    </source>
</evidence>
<keyword evidence="4" id="KW-0802">TPR repeat</keyword>
<comment type="caution">
    <text evidence="7">The sequence shown here is derived from an EMBL/GenBank/DDBJ whole genome shotgun (WGS) entry which is preliminary data.</text>
</comment>
<evidence type="ECO:0000313" key="7">
    <source>
        <dbReference type="EMBL" id="KAK7582452.1"/>
    </source>
</evidence>
<dbReference type="Gene3D" id="1.25.40.10">
    <property type="entry name" value="Tetratricopeptide repeat domain"/>
    <property type="match status" value="2"/>
</dbReference>
<protein>
    <recommendedName>
        <fullName evidence="5">Tetratricopeptide repeat protein 29</fullName>
    </recommendedName>
</protein>
<keyword evidence="8" id="KW-1185">Reference proteome</keyword>
<dbReference type="GO" id="GO:0003341">
    <property type="term" value="P:cilium movement"/>
    <property type="evidence" value="ECO:0007669"/>
    <property type="project" value="TreeGrafter"/>
</dbReference>
<evidence type="ECO:0000256" key="1">
    <source>
        <dbReference type="ARBA" id="ARBA00004496"/>
    </source>
</evidence>
<dbReference type="Pfam" id="PF13424">
    <property type="entry name" value="TPR_12"/>
    <property type="match status" value="1"/>
</dbReference>
<evidence type="ECO:0000256" key="5">
    <source>
        <dbReference type="ARBA" id="ARBA00040665"/>
    </source>
</evidence>
<keyword evidence="2" id="KW-0963">Cytoplasm</keyword>
<dbReference type="InterPro" id="IPR011990">
    <property type="entry name" value="TPR-like_helical_dom_sf"/>
</dbReference>
<dbReference type="InterPro" id="IPR019734">
    <property type="entry name" value="TPR_rpt"/>
</dbReference>
<proteinExistence type="predicted"/>
<dbReference type="Pfam" id="PF13181">
    <property type="entry name" value="TPR_8"/>
    <property type="match status" value="2"/>
</dbReference>
<dbReference type="AlphaFoldDB" id="A0AAN9TDM1"/>
<keyword evidence="3" id="KW-0677">Repeat</keyword>
<evidence type="ECO:0000256" key="4">
    <source>
        <dbReference type="ARBA" id="ARBA00022803"/>
    </source>
</evidence>
<evidence type="ECO:0000256" key="3">
    <source>
        <dbReference type="ARBA" id="ARBA00022737"/>
    </source>
</evidence>
<accession>A0AAN9TDM1</accession>
<dbReference type="GO" id="GO:0005737">
    <property type="term" value="C:cytoplasm"/>
    <property type="evidence" value="ECO:0007669"/>
    <property type="project" value="UniProtKB-SubCell"/>
</dbReference>
<name>A0AAN9TDM1_9HEMI</name>
<comment type="subcellular location">
    <subcellularLocation>
        <location evidence="1">Cytoplasm</location>
    </subcellularLocation>
</comment>
<dbReference type="PANTHER" id="PTHR46630">
    <property type="entry name" value="TETRATRICOPEPTIDE REPEAT PROTEIN 29"/>
    <property type="match status" value="1"/>
</dbReference>
<organism evidence="7 8">
    <name type="scientific">Parthenolecanium corni</name>
    <dbReference type="NCBI Taxonomy" id="536013"/>
    <lineage>
        <taxon>Eukaryota</taxon>
        <taxon>Metazoa</taxon>
        <taxon>Ecdysozoa</taxon>
        <taxon>Arthropoda</taxon>
        <taxon>Hexapoda</taxon>
        <taxon>Insecta</taxon>
        <taxon>Pterygota</taxon>
        <taxon>Neoptera</taxon>
        <taxon>Paraneoptera</taxon>
        <taxon>Hemiptera</taxon>
        <taxon>Sternorrhyncha</taxon>
        <taxon>Coccoidea</taxon>
        <taxon>Coccidae</taxon>
        <taxon>Parthenolecanium</taxon>
    </lineage>
</organism>
<dbReference type="EMBL" id="JBBCAQ010000033">
    <property type="protein sequence ID" value="KAK7582452.1"/>
    <property type="molecule type" value="Genomic_DNA"/>
</dbReference>
<dbReference type="SMART" id="SM00028">
    <property type="entry name" value="TPR"/>
    <property type="match status" value="5"/>
</dbReference>
<dbReference type="InterPro" id="IPR051476">
    <property type="entry name" value="Bac_ResReg_Asp_Phosphatase"/>
</dbReference>
<sequence>MAFSLAEFIGAKDTEPTEVKKIMNKAKKILEDGKIDEATKLYNQALQQAIAANDVDHVNDIKQQLGMIAFALEKYSDAEKLLFEVKDHLLSKKKTDTLRLSYVLLRLAESYQFLNDFNKAEQYYNECADNLKMKIDDALKKKDLETIEFWLMFLASEAHYYLMRGVFDKAQKYFKRAYEISVETKGEISEHTVTFLQQLGAVAFQNGDLEVAVEYLKQATDSGKHLPGMVSLSNVYVSLGNIYLKQGLLKDAEVMCNQAFKNAKRHQYTKGIDDANACLKEVQEAIQST</sequence>
<evidence type="ECO:0000256" key="2">
    <source>
        <dbReference type="ARBA" id="ARBA00022490"/>
    </source>
</evidence>
<evidence type="ECO:0000256" key="6">
    <source>
        <dbReference type="ARBA" id="ARBA00044739"/>
    </source>
</evidence>
<dbReference type="GO" id="GO:0005929">
    <property type="term" value="C:cilium"/>
    <property type="evidence" value="ECO:0007669"/>
    <property type="project" value="TreeGrafter"/>
</dbReference>
<dbReference type="Proteomes" id="UP001367676">
    <property type="component" value="Unassembled WGS sequence"/>
</dbReference>
<dbReference type="SUPFAM" id="SSF48452">
    <property type="entry name" value="TPR-like"/>
    <property type="match status" value="2"/>
</dbReference>
<comment type="function">
    <text evidence="6">Axonemal protein which is implicated in axonemal and/or peri-axonemal structure assembly and regulates flagellum assembly and beating and therefore sperm motility.</text>
</comment>